<evidence type="ECO:0000256" key="4">
    <source>
        <dbReference type="ARBA" id="ARBA00022989"/>
    </source>
</evidence>
<dbReference type="GO" id="GO:0046872">
    <property type="term" value="F:metal ion binding"/>
    <property type="evidence" value="ECO:0007669"/>
    <property type="project" value="UniProtKB-KW"/>
</dbReference>
<comment type="subcellular location">
    <subcellularLocation>
        <location evidence="6">Endomembrane system</location>
        <topology evidence="6">Single-pass membrane protein</topology>
    </subcellularLocation>
</comment>
<evidence type="ECO:0000256" key="2">
    <source>
        <dbReference type="ARBA" id="ARBA00022692"/>
    </source>
</evidence>
<evidence type="ECO:0000256" key="6">
    <source>
        <dbReference type="ARBA" id="ARBA00037847"/>
    </source>
</evidence>
<dbReference type="PANTHER" id="PTHR35470:SF6">
    <property type="entry name" value="PROTEIN CYSTEINE-RICH TRANSMEMBRANE MODULE 2"/>
    <property type="match status" value="1"/>
</dbReference>
<organism evidence="9 10">
    <name type="scientific">Botryotinia fuckeliana (strain BcDW1)</name>
    <name type="common">Noble rot fungus</name>
    <name type="synonym">Botrytis cinerea</name>
    <dbReference type="NCBI Taxonomy" id="1290391"/>
    <lineage>
        <taxon>Eukaryota</taxon>
        <taxon>Fungi</taxon>
        <taxon>Dikarya</taxon>
        <taxon>Ascomycota</taxon>
        <taxon>Pezizomycotina</taxon>
        <taxon>Leotiomycetes</taxon>
        <taxon>Helotiales</taxon>
        <taxon>Sclerotiniaceae</taxon>
        <taxon>Botrytis</taxon>
    </lineage>
</organism>
<dbReference type="GO" id="GO:0012505">
    <property type="term" value="C:endomembrane system"/>
    <property type="evidence" value="ECO:0007669"/>
    <property type="project" value="UniProtKB-SubCell"/>
</dbReference>
<feature type="region of interest" description="Disordered" evidence="7">
    <location>
        <begin position="47"/>
        <end position="102"/>
    </location>
</feature>
<reference evidence="10" key="1">
    <citation type="journal article" date="2013" name="Genome Announc.">
        <title>Draft genome sequence of Botrytis cinerea BcDW1, inoculum for noble rot of grape berries.</title>
        <authorList>
            <person name="Blanco-Ulate B."/>
            <person name="Allen G."/>
            <person name="Powell A.L."/>
            <person name="Cantu D."/>
        </authorList>
    </citation>
    <scope>NUCLEOTIDE SEQUENCE [LARGE SCALE GENOMIC DNA]</scope>
    <source>
        <strain evidence="10">BcDW1</strain>
    </source>
</reference>
<sequence length="134" mass="14486">MLRNDAAFVEPGLASLPSQRQPFHSQRLLVSVFINQSHQSTLSINTMSNQGYYNNQPQYGGQPQYPPNAYGGPPPQQGYYQQGPPPQQMQYEQQPPPKSSGGGGGCLGACFAALCCCCVMEEGCELCVECAECC</sequence>
<proteinExistence type="inferred from homology"/>
<name>M7UF26_BOTF1</name>
<dbReference type="AlphaFoldDB" id="M7UF26"/>
<dbReference type="PANTHER" id="PTHR35470">
    <property type="entry name" value="CADMIUM TOLERANT 3"/>
    <property type="match status" value="1"/>
</dbReference>
<keyword evidence="5" id="KW-0472">Membrane</keyword>
<dbReference type="InterPro" id="IPR051671">
    <property type="entry name" value="CYSTM1_HM_Tolerance"/>
</dbReference>
<evidence type="ECO:0000256" key="3">
    <source>
        <dbReference type="ARBA" id="ARBA00022723"/>
    </source>
</evidence>
<keyword evidence="3" id="KW-0479">Metal-binding</keyword>
<protein>
    <recommendedName>
        <fullName evidence="8">Cysteine-rich transmembrane domain-containing protein</fullName>
    </recommendedName>
</protein>
<feature type="domain" description="Cysteine-rich transmembrane" evidence="8">
    <location>
        <begin position="88"/>
        <end position="124"/>
    </location>
</feature>
<gene>
    <name evidence="9" type="ORF">BcDW1_9368</name>
</gene>
<evidence type="ECO:0000259" key="8">
    <source>
        <dbReference type="Pfam" id="PF12734"/>
    </source>
</evidence>
<evidence type="ECO:0000256" key="5">
    <source>
        <dbReference type="ARBA" id="ARBA00023136"/>
    </source>
</evidence>
<evidence type="ECO:0000313" key="10">
    <source>
        <dbReference type="Proteomes" id="UP000012045"/>
    </source>
</evidence>
<evidence type="ECO:0000256" key="7">
    <source>
        <dbReference type="SAM" id="MobiDB-lite"/>
    </source>
</evidence>
<evidence type="ECO:0000313" key="9">
    <source>
        <dbReference type="EMBL" id="EMR82092.1"/>
    </source>
</evidence>
<dbReference type="HOGENOM" id="CLU_156676_0_0_1"/>
<keyword evidence="4" id="KW-1133">Transmembrane helix</keyword>
<dbReference type="STRING" id="1290391.M7UF26"/>
<keyword evidence="2" id="KW-0812">Transmembrane</keyword>
<dbReference type="Pfam" id="PF12734">
    <property type="entry name" value="CYSTM"/>
    <property type="match status" value="1"/>
</dbReference>
<dbReference type="EMBL" id="KB708057">
    <property type="protein sequence ID" value="EMR82092.1"/>
    <property type="molecule type" value="Genomic_DNA"/>
</dbReference>
<comment type="similarity">
    <text evidence="1">Belongs to the CYSTM1 family.</text>
</comment>
<feature type="compositionally biased region" description="Low complexity" evidence="7">
    <location>
        <begin position="49"/>
        <end position="93"/>
    </location>
</feature>
<accession>M7UF26</accession>
<dbReference type="InterPro" id="IPR028144">
    <property type="entry name" value="CYSTM_dom"/>
</dbReference>
<dbReference type="GO" id="GO:0010038">
    <property type="term" value="P:response to metal ion"/>
    <property type="evidence" value="ECO:0007669"/>
    <property type="project" value="UniProtKB-ARBA"/>
</dbReference>
<dbReference type="Proteomes" id="UP000012045">
    <property type="component" value="Unassembled WGS sequence"/>
</dbReference>
<evidence type="ECO:0000256" key="1">
    <source>
        <dbReference type="ARBA" id="ARBA00009444"/>
    </source>
</evidence>